<dbReference type="GO" id="GO:0042450">
    <property type="term" value="P:L-arginine biosynthetic process via ornithine"/>
    <property type="evidence" value="ECO:0007669"/>
    <property type="project" value="TreeGrafter"/>
</dbReference>
<feature type="domain" description="Aspartate/ornithine carbamoyltransferase Asp/Orn-binding" evidence="3">
    <location>
        <begin position="147"/>
        <end position="283"/>
    </location>
</feature>
<dbReference type="InterPro" id="IPR006132">
    <property type="entry name" value="Asp/Orn_carbamoyltranf_P-bd"/>
</dbReference>
<dbReference type="PANTHER" id="PTHR45753:SF3">
    <property type="entry name" value="ORNITHINE TRANSCARBAMYLASE, MITOCHONDRIAL"/>
    <property type="match status" value="1"/>
</dbReference>
<dbReference type="RefSeq" id="WP_206942207.1">
    <property type="nucleotide sequence ID" value="NZ_JAFLNF010000006.1"/>
</dbReference>
<organism evidence="5 6">
    <name type="scientific">Roseibium limicola</name>
    <dbReference type="NCBI Taxonomy" id="2816037"/>
    <lineage>
        <taxon>Bacteria</taxon>
        <taxon>Pseudomonadati</taxon>
        <taxon>Pseudomonadota</taxon>
        <taxon>Alphaproteobacteria</taxon>
        <taxon>Hyphomicrobiales</taxon>
        <taxon>Stappiaceae</taxon>
        <taxon>Roseibium</taxon>
    </lineage>
</organism>
<accession>A0A939ER56</accession>
<dbReference type="GO" id="GO:0019240">
    <property type="term" value="P:citrulline biosynthetic process"/>
    <property type="evidence" value="ECO:0007669"/>
    <property type="project" value="TreeGrafter"/>
</dbReference>
<dbReference type="Gene3D" id="3.40.50.1370">
    <property type="entry name" value="Aspartate/ornithine carbamoyltransferase"/>
    <property type="match status" value="2"/>
</dbReference>
<evidence type="ECO:0000259" key="3">
    <source>
        <dbReference type="Pfam" id="PF00185"/>
    </source>
</evidence>
<evidence type="ECO:0008006" key="7">
    <source>
        <dbReference type="Google" id="ProtNLM"/>
    </source>
</evidence>
<evidence type="ECO:0000313" key="5">
    <source>
        <dbReference type="EMBL" id="MBO0346441.1"/>
    </source>
</evidence>
<dbReference type="Pfam" id="PF02729">
    <property type="entry name" value="OTCace_N"/>
    <property type="match status" value="1"/>
</dbReference>
<dbReference type="GO" id="GO:0004585">
    <property type="term" value="F:ornithine carbamoyltransferase activity"/>
    <property type="evidence" value="ECO:0007669"/>
    <property type="project" value="TreeGrafter"/>
</dbReference>
<evidence type="ECO:0000256" key="2">
    <source>
        <dbReference type="ARBA" id="ARBA00022679"/>
    </source>
</evidence>
<dbReference type="EMBL" id="JAFLNF010000006">
    <property type="protein sequence ID" value="MBO0346441.1"/>
    <property type="molecule type" value="Genomic_DNA"/>
</dbReference>
<dbReference type="PANTHER" id="PTHR45753">
    <property type="entry name" value="ORNITHINE CARBAMOYLTRANSFERASE, MITOCHONDRIAL"/>
    <property type="match status" value="1"/>
</dbReference>
<keyword evidence="6" id="KW-1185">Reference proteome</keyword>
<proteinExistence type="predicted"/>
<dbReference type="AlphaFoldDB" id="A0A939ER56"/>
<sequence length="291" mass="32008">MTRHLLSLDRLTSDELLQLADRAKTLSDLWAENRSPQSLTSKKVALIEDDSGWRNPSALDLGVHALGGLCTRVPVSLMGGEATEDLAAYLANWFDLIAIRTPQIRHLQKLADHSSIPVLNLRTRTNHPCETLGDLSYLRGARGSWEGLTIVAVAPVGNILNSWIEAARVLPIKVIQVYDYDYLLEPSSLIEDQIEATDSMSAIAEADVLITDCWPKDGNAELLRRYQVSAARLDEAKPGCTFIPCPPVTRGQEVKADAMLHPAYQSPAAKAYLLHAQNAYLEWALGDQTAD</sequence>
<dbReference type="Proteomes" id="UP000664779">
    <property type="component" value="Unassembled WGS sequence"/>
</dbReference>
<evidence type="ECO:0000256" key="1">
    <source>
        <dbReference type="ARBA" id="ARBA00003822"/>
    </source>
</evidence>
<gene>
    <name evidence="5" type="ORF">J0X15_14500</name>
</gene>
<dbReference type="InterPro" id="IPR006131">
    <property type="entry name" value="Asp_carbamoyltransf_Asp/Orn-bd"/>
</dbReference>
<name>A0A939ER56_9HYPH</name>
<keyword evidence="2" id="KW-0808">Transferase</keyword>
<dbReference type="SUPFAM" id="SSF53671">
    <property type="entry name" value="Aspartate/ornithine carbamoyltransferase"/>
    <property type="match status" value="1"/>
</dbReference>
<dbReference type="Pfam" id="PF00185">
    <property type="entry name" value="OTCace"/>
    <property type="match status" value="1"/>
</dbReference>
<evidence type="ECO:0000313" key="6">
    <source>
        <dbReference type="Proteomes" id="UP000664779"/>
    </source>
</evidence>
<comment type="caution">
    <text evidence="5">The sequence shown here is derived from an EMBL/GenBank/DDBJ whole genome shotgun (WGS) entry which is preliminary data.</text>
</comment>
<dbReference type="GO" id="GO:0016597">
    <property type="term" value="F:amino acid binding"/>
    <property type="evidence" value="ECO:0007669"/>
    <property type="project" value="InterPro"/>
</dbReference>
<dbReference type="InterPro" id="IPR036901">
    <property type="entry name" value="Asp/Orn_carbamoylTrfase_sf"/>
</dbReference>
<protein>
    <recommendedName>
        <fullName evidence="7">Ornithine carbamoyltransferase</fullName>
    </recommendedName>
</protein>
<evidence type="ECO:0000259" key="4">
    <source>
        <dbReference type="Pfam" id="PF02729"/>
    </source>
</evidence>
<comment type="function">
    <text evidence="1">Reversibly catalyzes the transfer of the carbamoyl group from carbamoyl phosphate (CP) to the N(epsilon) atom of ornithine (ORN) to produce L-citrulline.</text>
</comment>
<feature type="domain" description="Aspartate/ornithine carbamoyltransferase carbamoyl-P binding" evidence="4">
    <location>
        <begin position="3"/>
        <end position="138"/>
    </location>
</feature>
<reference evidence="5" key="1">
    <citation type="submission" date="2021-03" db="EMBL/GenBank/DDBJ databases">
        <title>Roseibium sp. CAU 1637 isolated from Incheon.</title>
        <authorList>
            <person name="Kim W."/>
        </authorList>
    </citation>
    <scope>NUCLEOTIDE SEQUENCE</scope>
    <source>
        <strain evidence="5">CAU 1637</strain>
    </source>
</reference>